<dbReference type="AlphaFoldDB" id="A0AAJ8E002"/>
<reference evidence="2" key="1">
    <citation type="submission" date="2025-02" db="EMBL/GenBank/DDBJ databases">
        <authorList>
            <consortium name="NCBI Genome Project"/>
        </authorList>
    </citation>
    <scope>NUCLEOTIDE SEQUENCE</scope>
</reference>
<name>A0AAJ8E002_ASPNG</name>
<evidence type="ECO:0000256" key="1">
    <source>
        <dbReference type="SAM" id="MobiDB-lite"/>
    </source>
</evidence>
<gene>
    <name evidence="2" type="ORF">An14g05520</name>
</gene>
<proteinExistence type="predicted"/>
<evidence type="ECO:0000313" key="2">
    <source>
        <dbReference type="RefSeq" id="XP_059602360.1"/>
    </source>
</evidence>
<organism evidence="2">
    <name type="scientific">Aspergillus niger</name>
    <dbReference type="NCBI Taxonomy" id="5061"/>
    <lineage>
        <taxon>Eukaryota</taxon>
        <taxon>Fungi</taxon>
        <taxon>Dikarya</taxon>
        <taxon>Ascomycota</taxon>
        <taxon>Pezizomycotina</taxon>
        <taxon>Eurotiomycetes</taxon>
        <taxon>Eurotiomycetidae</taxon>
        <taxon>Eurotiales</taxon>
        <taxon>Aspergillaceae</taxon>
        <taxon>Aspergillus</taxon>
        <taxon>Aspergillus subgen. Circumdati</taxon>
    </lineage>
</organism>
<dbReference type="VEuPathDB" id="FungiDB:An14g05520"/>
<dbReference type="RefSeq" id="XP_059602360.1">
    <property type="nucleotide sequence ID" value="XM_059744295.1"/>
</dbReference>
<dbReference type="GeneID" id="84593026"/>
<feature type="region of interest" description="Disordered" evidence="1">
    <location>
        <begin position="101"/>
        <end position="123"/>
    </location>
</feature>
<protein>
    <submittedName>
        <fullName evidence="2">Uncharacterized protein</fullName>
    </submittedName>
</protein>
<sequence>MAGPPSRATTTLSPSSLESFPILESHSGFSGRVPETAFDPAIQSSNDRRPDMLARLFHVSGSMERIPRSLRHRCLQIPIPAGLIPRVAVIVSFPLAHKETNTEPHGKTFRRPNGLAQDHAKLC</sequence>
<accession>A0AAJ8E002</accession>
<reference evidence="2" key="2">
    <citation type="submission" date="2025-08" db="UniProtKB">
        <authorList>
            <consortium name="RefSeq"/>
        </authorList>
    </citation>
    <scope>IDENTIFICATION</scope>
</reference>
<dbReference type="KEGG" id="ang:An14g05520"/>